<evidence type="ECO:0000256" key="4">
    <source>
        <dbReference type="ARBA" id="ARBA00022692"/>
    </source>
</evidence>
<dbReference type="Gene3D" id="1.10.3720.10">
    <property type="entry name" value="MetI-like"/>
    <property type="match status" value="1"/>
</dbReference>
<protein>
    <submittedName>
        <fullName evidence="9">Raffinose/stachyose/melibiose transport system permease protein</fullName>
    </submittedName>
</protein>
<feature type="transmembrane region" description="Helical" evidence="7">
    <location>
        <begin position="265"/>
        <end position="287"/>
    </location>
</feature>
<keyword evidence="3" id="KW-1003">Cell membrane</keyword>
<dbReference type="InterPro" id="IPR051393">
    <property type="entry name" value="ABC_transporter_permease"/>
</dbReference>
<accession>A0A846RRH9</accession>
<dbReference type="GO" id="GO:0055085">
    <property type="term" value="P:transmembrane transport"/>
    <property type="evidence" value="ECO:0007669"/>
    <property type="project" value="InterPro"/>
</dbReference>
<dbReference type="InterPro" id="IPR000515">
    <property type="entry name" value="MetI-like"/>
</dbReference>
<feature type="transmembrane region" description="Helical" evidence="7">
    <location>
        <begin position="215"/>
        <end position="235"/>
    </location>
</feature>
<evidence type="ECO:0000256" key="3">
    <source>
        <dbReference type="ARBA" id="ARBA00022475"/>
    </source>
</evidence>
<dbReference type="PANTHER" id="PTHR30193">
    <property type="entry name" value="ABC TRANSPORTER PERMEASE PROTEIN"/>
    <property type="match status" value="1"/>
</dbReference>
<dbReference type="PROSITE" id="PS50928">
    <property type="entry name" value="ABC_TM1"/>
    <property type="match status" value="1"/>
</dbReference>
<comment type="similarity">
    <text evidence="7">Belongs to the binding-protein-dependent transport system permease family.</text>
</comment>
<dbReference type="Pfam" id="PF00528">
    <property type="entry name" value="BPD_transp_1"/>
    <property type="match status" value="1"/>
</dbReference>
<gene>
    <name evidence="9" type="ORF">BJ994_002745</name>
</gene>
<keyword evidence="2 7" id="KW-0813">Transport</keyword>
<dbReference type="RefSeq" id="WP_167994942.1">
    <property type="nucleotide sequence ID" value="NZ_JAATJL010000001.1"/>
</dbReference>
<organism evidence="9 10">
    <name type="scientific">Arthrobacter pigmenti</name>
    <dbReference type="NCBI Taxonomy" id="271432"/>
    <lineage>
        <taxon>Bacteria</taxon>
        <taxon>Bacillati</taxon>
        <taxon>Actinomycetota</taxon>
        <taxon>Actinomycetes</taxon>
        <taxon>Micrococcales</taxon>
        <taxon>Micrococcaceae</taxon>
        <taxon>Arthrobacter</taxon>
    </lineage>
</organism>
<evidence type="ECO:0000256" key="5">
    <source>
        <dbReference type="ARBA" id="ARBA00022989"/>
    </source>
</evidence>
<dbReference type="CDD" id="cd06261">
    <property type="entry name" value="TM_PBP2"/>
    <property type="match status" value="1"/>
</dbReference>
<evidence type="ECO:0000256" key="6">
    <source>
        <dbReference type="ARBA" id="ARBA00023136"/>
    </source>
</evidence>
<dbReference type="InterPro" id="IPR035906">
    <property type="entry name" value="MetI-like_sf"/>
</dbReference>
<keyword evidence="5 7" id="KW-1133">Transmembrane helix</keyword>
<feature type="transmembrane region" description="Helical" evidence="7">
    <location>
        <begin position="158"/>
        <end position="182"/>
    </location>
</feature>
<evidence type="ECO:0000256" key="1">
    <source>
        <dbReference type="ARBA" id="ARBA00004651"/>
    </source>
</evidence>
<dbReference type="SUPFAM" id="SSF161098">
    <property type="entry name" value="MetI-like"/>
    <property type="match status" value="1"/>
</dbReference>
<sequence>MTTRRLRLSAILWAAPAILAILALLYYPLAQNLRLSFLQWSVFSPEQEFVGFENYITAFGDAVFWIAIRNNVAYAAVSLIIQVGLGLILAALLDRFVKGRLQAFFRSVYFLPATISITVTGVLFSFIYHPEVGFLNEALRGLGLEGLARVWLGEPETAIWAIIAMSQWQWTGYVAALLLVAIQRIPSELYEAAALDGAGPVRQFLNVTIPLTREMVAVMSIVTVSNAFLVFNEIVAMTNGGPNNATQVLGTLIYQNAFVNDDMGYASAIATIVLFITLIIGATQLFYTSRKRVSL</sequence>
<evidence type="ECO:0000256" key="2">
    <source>
        <dbReference type="ARBA" id="ARBA00022448"/>
    </source>
</evidence>
<name>A0A846RRH9_9MICC</name>
<keyword evidence="10" id="KW-1185">Reference proteome</keyword>
<comment type="caution">
    <text evidence="9">The sequence shown here is derived from an EMBL/GenBank/DDBJ whole genome shotgun (WGS) entry which is preliminary data.</text>
</comment>
<keyword evidence="4 7" id="KW-0812">Transmembrane</keyword>
<keyword evidence="6 7" id="KW-0472">Membrane</keyword>
<feature type="transmembrane region" description="Helical" evidence="7">
    <location>
        <begin position="6"/>
        <end position="29"/>
    </location>
</feature>
<dbReference type="PANTHER" id="PTHR30193:SF37">
    <property type="entry name" value="INNER MEMBRANE ABC TRANSPORTER PERMEASE PROTEIN YCJO"/>
    <property type="match status" value="1"/>
</dbReference>
<dbReference type="GO" id="GO:0005886">
    <property type="term" value="C:plasma membrane"/>
    <property type="evidence" value="ECO:0007669"/>
    <property type="project" value="UniProtKB-SubCell"/>
</dbReference>
<comment type="subcellular location">
    <subcellularLocation>
        <location evidence="1 7">Cell membrane</location>
        <topology evidence="1 7">Multi-pass membrane protein</topology>
    </subcellularLocation>
</comment>
<evidence type="ECO:0000313" key="9">
    <source>
        <dbReference type="EMBL" id="NJC23669.1"/>
    </source>
</evidence>
<dbReference type="EMBL" id="JAATJL010000001">
    <property type="protein sequence ID" value="NJC23669.1"/>
    <property type="molecule type" value="Genomic_DNA"/>
</dbReference>
<evidence type="ECO:0000256" key="7">
    <source>
        <dbReference type="RuleBase" id="RU363032"/>
    </source>
</evidence>
<dbReference type="AlphaFoldDB" id="A0A846RRH9"/>
<feature type="transmembrane region" description="Helical" evidence="7">
    <location>
        <begin position="108"/>
        <end position="128"/>
    </location>
</feature>
<reference evidence="9 10" key="1">
    <citation type="submission" date="2020-03" db="EMBL/GenBank/DDBJ databases">
        <title>Sequencing the genomes of 1000 actinobacteria strains.</title>
        <authorList>
            <person name="Klenk H.-P."/>
        </authorList>
    </citation>
    <scope>NUCLEOTIDE SEQUENCE [LARGE SCALE GENOMIC DNA]</scope>
    <source>
        <strain evidence="9 10">DSM 16403</strain>
    </source>
</reference>
<feature type="domain" description="ABC transmembrane type-1" evidence="8">
    <location>
        <begin position="68"/>
        <end position="284"/>
    </location>
</feature>
<proteinExistence type="inferred from homology"/>
<feature type="transmembrane region" description="Helical" evidence="7">
    <location>
        <begin position="74"/>
        <end position="96"/>
    </location>
</feature>
<evidence type="ECO:0000259" key="8">
    <source>
        <dbReference type="PROSITE" id="PS50928"/>
    </source>
</evidence>
<evidence type="ECO:0000313" key="10">
    <source>
        <dbReference type="Proteomes" id="UP000547458"/>
    </source>
</evidence>
<dbReference type="Proteomes" id="UP000547458">
    <property type="component" value="Unassembled WGS sequence"/>
</dbReference>